<dbReference type="InterPro" id="IPR036097">
    <property type="entry name" value="HisK_dim/P_sf"/>
</dbReference>
<dbReference type="SMART" id="SM00387">
    <property type="entry name" value="HATPase_c"/>
    <property type="match status" value="1"/>
</dbReference>
<protein>
    <recommendedName>
        <fullName evidence="10">Sensory/regulatory protein RpfC</fullName>
        <ecNumber evidence="2">2.7.13.3</ecNumber>
    </recommendedName>
</protein>
<evidence type="ECO:0000259" key="12">
    <source>
        <dbReference type="PROSITE" id="PS50109"/>
    </source>
</evidence>
<evidence type="ECO:0000256" key="2">
    <source>
        <dbReference type="ARBA" id="ARBA00012438"/>
    </source>
</evidence>
<dbReference type="PRINTS" id="PR00344">
    <property type="entry name" value="BCTRLSENSOR"/>
</dbReference>
<dbReference type="Pfam" id="PF00512">
    <property type="entry name" value="HisKA"/>
    <property type="match status" value="1"/>
</dbReference>
<feature type="domain" description="Response regulatory" evidence="13">
    <location>
        <begin position="520"/>
        <end position="638"/>
    </location>
</feature>
<comment type="subunit">
    <text evidence="9">At low DSF concentrations, interacts with RpfF.</text>
</comment>
<evidence type="ECO:0000256" key="3">
    <source>
        <dbReference type="ARBA" id="ARBA00022553"/>
    </source>
</evidence>
<keyword evidence="5" id="KW-0547">Nucleotide-binding</keyword>
<reference evidence="15 16" key="1">
    <citation type="submission" date="2017-08" db="EMBL/GenBank/DDBJ databases">
        <title>Complete genome sequence of Mucilaginibacter sp. strain BJC16-A31.</title>
        <authorList>
            <consortium name="Henan University of Science and Technology"/>
            <person name="You X."/>
        </authorList>
    </citation>
    <scope>NUCLEOTIDE SEQUENCE [LARGE SCALE GENOMIC DNA]</scope>
    <source>
        <strain evidence="15 16">BJC16-A31</strain>
    </source>
</reference>
<keyword evidence="6" id="KW-0418">Kinase</keyword>
<feature type="modified residue" description="4-aspartylphosphate" evidence="11">
    <location>
        <position position="54"/>
    </location>
</feature>
<dbReference type="AlphaFoldDB" id="A0A223NZR7"/>
<dbReference type="NCBIfam" id="TIGR00229">
    <property type="entry name" value="sensory_box"/>
    <property type="match status" value="1"/>
</dbReference>
<dbReference type="KEGG" id="muc:MuYL_3478"/>
<dbReference type="Pfam" id="PF00072">
    <property type="entry name" value="Response_reg"/>
    <property type="match status" value="2"/>
</dbReference>
<feature type="domain" description="Response regulatory" evidence="13">
    <location>
        <begin position="5"/>
        <end position="122"/>
    </location>
</feature>
<dbReference type="CDD" id="cd00082">
    <property type="entry name" value="HisKA"/>
    <property type="match status" value="1"/>
</dbReference>
<dbReference type="EMBL" id="CP022743">
    <property type="protein sequence ID" value="ASU35363.1"/>
    <property type="molecule type" value="Genomic_DNA"/>
</dbReference>
<dbReference type="InterPro" id="IPR004358">
    <property type="entry name" value="Sig_transdc_His_kin-like_C"/>
</dbReference>
<dbReference type="InterPro" id="IPR035965">
    <property type="entry name" value="PAS-like_dom_sf"/>
</dbReference>
<dbReference type="Gene3D" id="3.30.565.10">
    <property type="entry name" value="Histidine kinase-like ATPase, C-terminal domain"/>
    <property type="match status" value="1"/>
</dbReference>
<dbReference type="InterPro" id="IPR036890">
    <property type="entry name" value="HATPase_C_sf"/>
</dbReference>
<comment type="catalytic activity">
    <reaction evidence="1">
        <text>ATP + protein L-histidine = ADP + protein N-phospho-L-histidine.</text>
        <dbReference type="EC" id="2.7.13.3"/>
    </reaction>
</comment>
<feature type="domain" description="Histidine kinase" evidence="12">
    <location>
        <begin position="276"/>
        <end position="491"/>
    </location>
</feature>
<evidence type="ECO:0000256" key="11">
    <source>
        <dbReference type="PROSITE-ProRule" id="PRU00169"/>
    </source>
</evidence>
<dbReference type="InterPro" id="IPR013767">
    <property type="entry name" value="PAS_fold"/>
</dbReference>
<dbReference type="PANTHER" id="PTHR45339">
    <property type="entry name" value="HYBRID SIGNAL TRANSDUCTION HISTIDINE KINASE J"/>
    <property type="match status" value="1"/>
</dbReference>
<evidence type="ECO:0000256" key="1">
    <source>
        <dbReference type="ARBA" id="ARBA00000085"/>
    </source>
</evidence>
<organism evidence="15 16">
    <name type="scientific">Mucilaginibacter xinganensis</name>
    <dbReference type="NCBI Taxonomy" id="1234841"/>
    <lineage>
        <taxon>Bacteria</taxon>
        <taxon>Pseudomonadati</taxon>
        <taxon>Bacteroidota</taxon>
        <taxon>Sphingobacteriia</taxon>
        <taxon>Sphingobacteriales</taxon>
        <taxon>Sphingobacteriaceae</taxon>
        <taxon>Mucilaginibacter</taxon>
    </lineage>
</organism>
<dbReference type="SMART" id="SM00388">
    <property type="entry name" value="HisKA"/>
    <property type="match status" value="1"/>
</dbReference>
<dbReference type="GO" id="GO:0005524">
    <property type="term" value="F:ATP binding"/>
    <property type="evidence" value="ECO:0007669"/>
    <property type="project" value="UniProtKB-KW"/>
</dbReference>
<gene>
    <name evidence="15" type="ORF">MuYL_3478</name>
</gene>
<evidence type="ECO:0000256" key="6">
    <source>
        <dbReference type="ARBA" id="ARBA00022777"/>
    </source>
</evidence>
<evidence type="ECO:0000256" key="4">
    <source>
        <dbReference type="ARBA" id="ARBA00022679"/>
    </source>
</evidence>
<keyword evidence="8" id="KW-0902">Two-component regulatory system</keyword>
<dbReference type="PROSITE" id="PS50110">
    <property type="entry name" value="RESPONSE_REGULATORY"/>
    <property type="match status" value="2"/>
</dbReference>
<dbReference type="SUPFAM" id="SSF55874">
    <property type="entry name" value="ATPase domain of HSP90 chaperone/DNA topoisomerase II/histidine kinase"/>
    <property type="match status" value="1"/>
</dbReference>
<evidence type="ECO:0000256" key="5">
    <source>
        <dbReference type="ARBA" id="ARBA00022741"/>
    </source>
</evidence>
<dbReference type="CDD" id="cd17546">
    <property type="entry name" value="REC_hyHK_CKI1_RcsC-like"/>
    <property type="match status" value="1"/>
</dbReference>
<keyword evidence="3 11" id="KW-0597">Phosphoprotein</keyword>
<dbReference type="Gene3D" id="3.30.450.20">
    <property type="entry name" value="PAS domain"/>
    <property type="match status" value="1"/>
</dbReference>
<dbReference type="Pfam" id="PF02518">
    <property type="entry name" value="HATPase_c"/>
    <property type="match status" value="1"/>
</dbReference>
<dbReference type="Gene3D" id="1.10.287.130">
    <property type="match status" value="1"/>
</dbReference>
<evidence type="ECO:0000256" key="8">
    <source>
        <dbReference type="ARBA" id="ARBA00023012"/>
    </source>
</evidence>
<dbReference type="InterPro" id="IPR011006">
    <property type="entry name" value="CheY-like_superfamily"/>
</dbReference>
<dbReference type="SMART" id="SM00091">
    <property type="entry name" value="PAS"/>
    <property type="match status" value="1"/>
</dbReference>
<feature type="modified residue" description="4-aspartylphosphate" evidence="11">
    <location>
        <position position="569"/>
    </location>
</feature>
<evidence type="ECO:0000313" key="15">
    <source>
        <dbReference type="EMBL" id="ASU35363.1"/>
    </source>
</evidence>
<evidence type="ECO:0000259" key="13">
    <source>
        <dbReference type="PROSITE" id="PS50110"/>
    </source>
</evidence>
<name>A0A223NZR7_9SPHI</name>
<proteinExistence type="predicted"/>
<dbReference type="PROSITE" id="PS50112">
    <property type="entry name" value="PAS"/>
    <property type="match status" value="1"/>
</dbReference>
<evidence type="ECO:0000256" key="7">
    <source>
        <dbReference type="ARBA" id="ARBA00022840"/>
    </source>
</evidence>
<dbReference type="Pfam" id="PF00989">
    <property type="entry name" value="PAS"/>
    <property type="match status" value="1"/>
</dbReference>
<dbReference type="SUPFAM" id="SSF52172">
    <property type="entry name" value="CheY-like"/>
    <property type="match status" value="2"/>
</dbReference>
<dbReference type="EC" id="2.7.13.3" evidence="2"/>
<accession>A0A223NZR7</accession>
<dbReference type="GO" id="GO:0000155">
    <property type="term" value="F:phosphorelay sensor kinase activity"/>
    <property type="evidence" value="ECO:0007669"/>
    <property type="project" value="InterPro"/>
</dbReference>
<sequence>MTPVNILVVDDREENIIALSALLDRDDICLFCTTSPNEGLKIAWENQISIALIDVQMPEMDGFEFVEMLKSNPRTRDIMVIFVTAISKDAKYAVKGFGVGAVDYLYKPLEPSITVAKVDSFIQLARHHAEIRMKNEELQNMAVVVKNSADIICTADAQTFLIQNINPAVEKIMGFKPVDLIGTSILNFTIDEQNDLFSEKLAEIVRESLHSSVSEFKFKTFDSTIIWAECRVAYRNKKLFLNISDISIQKSYEDQLIKSKESAEYGKKVKENFFANMSHELRTPLNGIIGITNLLRNTGLNEQQSDMIDLLELSSQSLLGVINDVLDISKIDAGKFKIVRAPINLNELIMALYSLLKFKADENNIEFLLDVDPATPLNLMIDSLRLNQILMNLLSNAIKFTAQGYVKLTVSVLQKEESRAQIKFTVEDSGIGIPANRLTSVFESFEQAEDDTATKYGGTGLGLAIVKKLVELKGGELTLSSEEGKGSTFSFVNWFTIVHKTNEKAANAEEPMLEPFENVNVLVAEDNLVNQFMMAKMLKDWGVEFEIVDDGRKVLERLTVKHYDLVLMDTHMPELNGYETTKIIRASFAEPKNSVPILSLSASAFDHEKEEALTVGMNDSLSKPFKPFELHEKIKTLLAKENELKIKHSLPHA</sequence>
<dbReference type="FunFam" id="3.30.565.10:FF:000010">
    <property type="entry name" value="Sensor histidine kinase RcsC"/>
    <property type="match status" value="1"/>
</dbReference>
<evidence type="ECO:0000259" key="14">
    <source>
        <dbReference type="PROSITE" id="PS50112"/>
    </source>
</evidence>
<dbReference type="Proteomes" id="UP000215002">
    <property type="component" value="Chromosome"/>
</dbReference>
<dbReference type="PANTHER" id="PTHR45339:SF1">
    <property type="entry name" value="HYBRID SIGNAL TRANSDUCTION HISTIDINE KINASE J"/>
    <property type="match status" value="1"/>
</dbReference>
<dbReference type="RefSeq" id="WP_094571556.1">
    <property type="nucleotide sequence ID" value="NZ_CP022743.1"/>
</dbReference>
<keyword evidence="4" id="KW-0808">Transferase</keyword>
<dbReference type="FunFam" id="1.10.287.130:FF:000002">
    <property type="entry name" value="Two-component osmosensing histidine kinase"/>
    <property type="match status" value="1"/>
</dbReference>
<dbReference type="SMART" id="SM00448">
    <property type="entry name" value="REC"/>
    <property type="match status" value="2"/>
</dbReference>
<dbReference type="Gene3D" id="3.40.50.2300">
    <property type="match status" value="2"/>
</dbReference>
<dbReference type="InterPro" id="IPR000014">
    <property type="entry name" value="PAS"/>
</dbReference>
<dbReference type="CDD" id="cd00130">
    <property type="entry name" value="PAS"/>
    <property type="match status" value="1"/>
</dbReference>
<dbReference type="InterPro" id="IPR003661">
    <property type="entry name" value="HisK_dim/P_dom"/>
</dbReference>
<dbReference type="CDD" id="cd16922">
    <property type="entry name" value="HATPase_EvgS-ArcB-TorS-like"/>
    <property type="match status" value="1"/>
</dbReference>
<evidence type="ECO:0000313" key="16">
    <source>
        <dbReference type="Proteomes" id="UP000215002"/>
    </source>
</evidence>
<evidence type="ECO:0000256" key="10">
    <source>
        <dbReference type="ARBA" id="ARBA00068150"/>
    </source>
</evidence>
<dbReference type="PROSITE" id="PS50109">
    <property type="entry name" value="HIS_KIN"/>
    <property type="match status" value="1"/>
</dbReference>
<dbReference type="InterPro" id="IPR001789">
    <property type="entry name" value="Sig_transdc_resp-reg_receiver"/>
</dbReference>
<dbReference type="SUPFAM" id="SSF55785">
    <property type="entry name" value="PYP-like sensor domain (PAS domain)"/>
    <property type="match status" value="1"/>
</dbReference>
<dbReference type="OrthoDB" id="9781208at2"/>
<dbReference type="InterPro" id="IPR003594">
    <property type="entry name" value="HATPase_dom"/>
</dbReference>
<dbReference type="InterPro" id="IPR005467">
    <property type="entry name" value="His_kinase_dom"/>
</dbReference>
<feature type="domain" description="PAS" evidence="14">
    <location>
        <begin position="137"/>
        <end position="208"/>
    </location>
</feature>
<dbReference type="GO" id="GO:0006355">
    <property type="term" value="P:regulation of DNA-templated transcription"/>
    <property type="evidence" value="ECO:0007669"/>
    <property type="project" value="InterPro"/>
</dbReference>
<evidence type="ECO:0000256" key="9">
    <source>
        <dbReference type="ARBA" id="ARBA00064003"/>
    </source>
</evidence>
<keyword evidence="16" id="KW-1185">Reference proteome</keyword>
<dbReference type="SUPFAM" id="SSF47384">
    <property type="entry name" value="Homodimeric domain of signal transducing histidine kinase"/>
    <property type="match status" value="1"/>
</dbReference>
<keyword evidence="7" id="KW-0067">ATP-binding</keyword>